<dbReference type="Gene3D" id="3.40.50.720">
    <property type="entry name" value="NAD(P)-binding Rossmann-like Domain"/>
    <property type="match status" value="1"/>
</dbReference>
<dbReference type="GO" id="GO:0008831">
    <property type="term" value="F:dTDP-4-dehydrorhamnose reductase activity"/>
    <property type="evidence" value="ECO:0007669"/>
    <property type="project" value="UniProtKB-EC"/>
</dbReference>
<evidence type="ECO:0000256" key="3">
    <source>
        <dbReference type="ARBA" id="ARBA00012929"/>
    </source>
</evidence>
<dbReference type="Gene3D" id="3.90.25.10">
    <property type="entry name" value="UDP-galactose 4-epimerase, domain 1"/>
    <property type="match status" value="1"/>
</dbReference>
<comment type="pathway">
    <text evidence="1 6">Carbohydrate biosynthesis; dTDP-L-rhamnose biosynthesis.</text>
</comment>
<dbReference type="InterPro" id="IPR029903">
    <property type="entry name" value="RmlD-like-bd"/>
</dbReference>
<dbReference type="SUPFAM" id="SSF51735">
    <property type="entry name" value="NAD(P)-binding Rossmann-fold domains"/>
    <property type="match status" value="1"/>
</dbReference>
<protein>
    <recommendedName>
        <fullName evidence="4 6">dTDP-4-dehydrorhamnose reductase</fullName>
        <ecNumber evidence="3 6">1.1.1.133</ecNumber>
    </recommendedName>
</protein>
<evidence type="ECO:0000313" key="8">
    <source>
        <dbReference type="EMBL" id="ALK48433.1"/>
    </source>
</evidence>
<proteinExistence type="inferred from homology"/>
<dbReference type="Pfam" id="PF04321">
    <property type="entry name" value="RmlD_sub_bind"/>
    <property type="match status" value="1"/>
</dbReference>
<comment type="catalytic activity">
    <reaction evidence="5 6">
        <text>dTDP-beta-L-rhamnose + NADP(+) = dTDP-4-dehydro-beta-L-rhamnose + NADPH + H(+)</text>
        <dbReference type="Rhea" id="RHEA:21796"/>
        <dbReference type="ChEBI" id="CHEBI:15378"/>
        <dbReference type="ChEBI" id="CHEBI:57510"/>
        <dbReference type="ChEBI" id="CHEBI:57783"/>
        <dbReference type="ChEBI" id="CHEBI:58349"/>
        <dbReference type="ChEBI" id="CHEBI:62830"/>
        <dbReference type="EC" id="1.1.1.133"/>
    </reaction>
</comment>
<dbReference type="InterPro" id="IPR005913">
    <property type="entry name" value="dTDP_dehydrorham_reduct"/>
</dbReference>
<organism evidence="8">
    <name type="scientific">Legionella pneumophila</name>
    <dbReference type="NCBI Taxonomy" id="446"/>
    <lineage>
        <taxon>Bacteria</taxon>
        <taxon>Pseudomonadati</taxon>
        <taxon>Pseudomonadota</taxon>
        <taxon>Gammaproteobacteria</taxon>
        <taxon>Legionellales</taxon>
        <taxon>Legionellaceae</taxon>
        <taxon>Legionella</taxon>
    </lineage>
</organism>
<dbReference type="UniPathway" id="UPA00124"/>
<comment type="function">
    <text evidence="6">Catalyzes the reduction of dTDP-6-deoxy-L-lyxo-4-hexulose to yield dTDP-L-rhamnose.</text>
</comment>
<evidence type="ECO:0000256" key="5">
    <source>
        <dbReference type="ARBA" id="ARBA00048200"/>
    </source>
</evidence>
<keyword evidence="6" id="KW-0560">Oxidoreductase</keyword>
<dbReference type="NCBIfam" id="TIGR01214">
    <property type="entry name" value="rmlD"/>
    <property type="match status" value="1"/>
</dbReference>
<evidence type="ECO:0000256" key="6">
    <source>
        <dbReference type="RuleBase" id="RU364082"/>
    </source>
</evidence>
<dbReference type="PANTHER" id="PTHR10491">
    <property type="entry name" value="DTDP-4-DEHYDRORHAMNOSE REDUCTASE"/>
    <property type="match status" value="1"/>
</dbReference>
<dbReference type="GO" id="GO:0019305">
    <property type="term" value="P:dTDP-rhamnose biosynthetic process"/>
    <property type="evidence" value="ECO:0007669"/>
    <property type="project" value="UniProtKB-UniPathway"/>
</dbReference>
<dbReference type="EC" id="1.1.1.133" evidence="3 6"/>
<comment type="similarity">
    <text evidence="2 6">Belongs to the dTDP-4-dehydrorhamnose reductase family.</text>
</comment>
<feature type="domain" description="RmlD-like substrate binding" evidence="7">
    <location>
        <begin position="1"/>
        <end position="291"/>
    </location>
</feature>
<dbReference type="CDD" id="cd05254">
    <property type="entry name" value="dTDP_HR_like_SDR_e"/>
    <property type="match status" value="1"/>
</dbReference>
<dbReference type="AlphaFoldDB" id="A0A0N7J5P2"/>
<comment type="cofactor">
    <cofactor evidence="6">
        <name>Mg(2+)</name>
        <dbReference type="ChEBI" id="CHEBI:18420"/>
    </cofactor>
    <text evidence="6">Binds 1 Mg(2+) ion per monomer.</text>
</comment>
<keyword evidence="6" id="KW-0521">NADP</keyword>
<dbReference type="InterPro" id="IPR036291">
    <property type="entry name" value="NAD(P)-bd_dom_sf"/>
</dbReference>
<gene>
    <name evidence="8" type="primary">rmlD</name>
</gene>
<evidence type="ECO:0000256" key="2">
    <source>
        <dbReference type="ARBA" id="ARBA00010944"/>
    </source>
</evidence>
<dbReference type="PANTHER" id="PTHR10491:SF4">
    <property type="entry name" value="METHIONINE ADENOSYLTRANSFERASE 2 SUBUNIT BETA"/>
    <property type="match status" value="1"/>
</dbReference>
<name>A0A0N7J5P2_LEGPN</name>
<accession>A0A0N7J5P2</accession>
<dbReference type="RefSeq" id="WP_027226295.1">
    <property type="nucleotide sequence ID" value="NZ_UGOQ01000002.1"/>
</dbReference>
<evidence type="ECO:0000256" key="1">
    <source>
        <dbReference type="ARBA" id="ARBA00004781"/>
    </source>
</evidence>
<dbReference type="UniPathway" id="UPA00281"/>
<dbReference type="GO" id="GO:0009243">
    <property type="term" value="P:O antigen biosynthetic process"/>
    <property type="evidence" value="ECO:0007669"/>
    <property type="project" value="UniProtKB-UniPathway"/>
</dbReference>
<sequence length="294" mass="33449">MKILVTGANGQVGTEIIKRFSSSEHEVYACTRDILDCSKLERVHDVLSEIKPDLIINAAAYTAVDKAEDEPDLAHIVNAEFVCRLVNYCTLKNVPLIHLSTDYVFDGEKEGAYHETDIPHPVSTYGRTKWEGEQAILSQLKKYIILRVSWVFGEQGKNFVKTILNLASSRKELNIVSDQSGRPTSARDIARVLFEIVQKIRHSSFDYWGLYHYAGQGVTNWHEFANVFLYMAKEKQLLLTLTDLNPIKSQEYPTRATRPKNSVLDTTKIETILGIKSCSWKNDLPDVIDHFTKK</sequence>
<dbReference type="EMBL" id="KR350684">
    <property type="protein sequence ID" value="ALK48433.1"/>
    <property type="molecule type" value="Genomic_DNA"/>
</dbReference>
<reference evidence="8" key="1">
    <citation type="journal article" date="2015" name="Antonie Van Leeuwenhoek">
        <title>Structural comparison of O-antigen gene clusters of Legionella pneumophila and its application of a serogroup-specific multiplex PCR assay.</title>
        <authorList>
            <person name="Cao B."/>
            <person name="Tian Z."/>
            <person name="Wang S."/>
            <person name="Zhu Z."/>
            <person name="Sun Y."/>
            <person name="Feng L."/>
            <person name="Wang L."/>
        </authorList>
    </citation>
    <scope>NUCLEOTIDE SEQUENCE</scope>
    <source>
        <strain evidence="8">NCTC12181</strain>
    </source>
</reference>
<evidence type="ECO:0000259" key="7">
    <source>
        <dbReference type="Pfam" id="PF04321"/>
    </source>
</evidence>
<evidence type="ECO:0000256" key="4">
    <source>
        <dbReference type="ARBA" id="ARBA00017099"/>
    </source>
</evidence>